<name>A0AAV6RWQ4_SOLSE</name>
<dbReference type="Proteomes" id="UP000693946">
    <property type="component" value="Linkage Group LG16"/>
</dbReference>
<evidence type="ECO:0000313" key="1">
    <source>
        <dbReference type="EMBL" id="KAG7510018.1"/>
    </source>
</evidence>
<organism evidence="1 2">
    <name type="scientific">Solea senegalensis</name>
    <name type="common">Senegalese sole</name>
    <dbReference type="NCBI Taxonomy" id="28829"/>
    <lineage>
        <taxon>Eukaryota</taxon>
        <taxon>Metazoa</taxon>
        <taxon>Chordata</taxon>
        <taxon>Craniata</taxon>
        <taxon>Vertebrata</taxon>
        <taxon>Euteleostomi</taxon>
        <taxon>Actinopterygii</taxon>
        <taxon>Neopterygii</taxon>
        <taxon>Teleostei</taxon>
        <taxon>Neoteleostei</taxon>
        <taxon>Acanthomorphata</taxon>
        <taxon>Carangaria</taxon>
        <taxon>Pleuronectiformes</taxon>
        <taxon>Pleuronectoidei</taxon>
        <taxon>Soleidae</taxon>
        <taxon>Solea</taxon>
    </lineage>
</organism>
<dbReference type="EMBL" id="JAGKHQ010000008">
    <property type="protein sequence ID" value="KAG7510018.1"/>
    <property type="molecule type" value="Genomic_DNA"/>
</dbReference>
<protein>
    <submittedName>
        <fullName evidence="1">Uncharacterized protein</fullName>
    </submittedName>
</protein>
<accession>A0AAV6RWQ4</accession>
<keyword evidence="2" id="KW-1185">Reference proteome</keyword>
<sequence>MDEIPQEVPNLGLDYIRSRLDCQTENHVSEGSQSSEEEDFFSSLKRTGPLEMTQQLDTYLGCPEDTVEMKLASPGTSQKAFIRMPSHRTESNQTRHRKRKRLGELKKKLGEKIIQYNTVAASEDKIDTEAACSLSDVVLPWEAQGDDEFVISPSLAKLEKCKKADLLIVASCYNVHVPYSIGKAELKQLLWSKLVEQGVLPRPAGDATDAVAGDAAGDALEADVKAAEVAAMLAPGVEPGPVTDSLMGGGMTTEDLRIALQKKKVENRNKQLEVQAMHLRIRVLEL</sequence>
<gene>
    <name evidence="1" type="ORF">JOB18_011250</name>
</gene>
<dbReference type="AlphaFoldDB" id="A0AAV6RWQ4"/>
<comment type="caution">
    <text evidence="1">The sequence shown here is derived from an EMBL/GenBank/DDBJ whole genome shotgun (WGS) entry which is preliminary data.</text>
</comment>
<evidence type="ECO:0000313" key="2">
    <source>
        <dbReference type="Proteomes" id="UP000693946"/>
    </source>
</evidence>
<proteinExistence type="predicted"/>
<reference evidence="1 2" key="1">
    <citation type="journal article" date="2021" name="Sci. Rep.">
        <title>Chromosome anchoring in Senegalese sole (Solea senegalensis) reveals sex-associated markers and genome rearrangements in flatfish.</title>
        <authorList>
            <person name="Guerrero-Cozar I."/>
            <person name="Gomez-Garrido J."/>
            <person name="Berbel C."/>
            <person name="Martinez-Blanch J.F."/>
            <person name="Alioto T."/>
            <person name="Claros M.G."/>
            <person name="Gagnaire P.A."/>
            <person name="Manchado M."/>
        </authorList>
    </citation>
    <scope>NUCLEOTIDE SEQUENCE [LARGE SCALE GENOMIC DNA]</scope>
    <source>
        <strain evidence="1">Sse05_10M</strain>
    </source>
</reference>